<dbReference type="Pfam" id="PF13592">
    <property type="entry name" value="HTH_33"/>
    <property type="match status" value="1"/>
</dbReference>
<accession>A0ABZ1WJY9</accession>
<dbReference type="Proteomes" id="UP001432014">
    <property type="component" value="Chromosome"/>
</dbReference>
<gene>
    <name evidence="2" type="ORF">OG469_39010</name>
</gene>
<sequence>MRYAQAGGYTPQEQAARERVRLEAAERFGRGETTAGIARALRVSDRLVGRWRRAWESGGVQALLFRGPVSVERLSAGQWARLEAELQRGPLAHGFEDDQRWTLKRVKLLIGRMFHVGYTVQGVWKLLRRHGWSCQVPVRRALERDEAAVEVWKEQVWPQVKEWRRTWVPTSASRTRQDRP</sequence>
<proteinExistence type="predicted"/>
<dbReference type="InterPro" id="IPR009057">
    <property type="entry name" value="Homeodomain-like_sf"/>
</dbReference>
<feature type="domain" description="Winged helix-turn helix" evidence="1">
    <location>
        <begin position="97"/>
        <end position="155"/>
    </location>
</feature>
<dbReference type="InterPro" id="IPR025959">
    <property type="entry name" value="Winged_HTH_dom"/>
</dbReference>
<evidence type="ECO:0000259" key="1">
    <source>
        <dbReference type="Pfam" id="PF13592"/>
    </source>
</evidence>
<dbReference type="SUPFAM" id="SSF46689">
    <property type="entry name" value="Homeodomain-like"/>
    <property type="match status" value="1"/>
</dbReference>
<dbReference type="EMBL" id="CP108482">
    <property type="protein sequence ID" value="WUS60960.1"/>
    <property type="molecule type" value="Genomic_DNA"/>
</dbReference>
<keyword evidence="3" id="KW-1185">Reference proteome</keyword>
<name>A0ABZ1WJY9_9ACTN</name>
<evidence type="ECO:0000313" key="3">
    <source>
        <dbReference type="Proteomes" id="UP001432014"/>
    </source>
</evidence>
<evidence type="ECO:0000313" key="2">
    <source>
        <dbReference type="EMBL" id="WUS60960.1"/>
    </source>
</evidence>
<reference evidence="2 3" key="1">
    <citation type="submission" date="2022-10" db="EMBL/GenBank/DDBJ databases">
        <title>The complete genomes of actinobacterial strains from the NBC collection.</title>
        <authorList>
            <person name="Joergensen T.S."/>
            <person name="Alvarez Arevalo M."/>
            <person name="Sterndorff E.B."/>
            <person name="Faurdal D."/>
            <person name="Vuksanovic O."/>
            <person name="Mourched A.-S."/>
            <person name="Charusanti P."/>
            <person name="Shaw S."/>
            <person name="Blin K."/>
            <person name="Weber T."/>
        </authorList>
    </citation>
    <scope>NUCLEOTIDE SEQUENCE [LARGE SCALE GENOMIC DNA]</scope>
    <source>
        <strain evidence="2 3">NBC_01247</strain>
    </source>
</reference>
<dbReference type="Pfam" id="PF13384">
    <property type="entry name" value="HTH_23"/>
    <property type="match status" value="1"/>
</dbReference>
<organism evidence="2 3">
    <name type="scientific">Kitasatospora herbaricolor</name>
    <dbReference type="NCBI Taxonomy" id="68217"/>
    <lineage>
        <taxon>Bacteria</taxon>
        <taxon>Bacillati</taxon>
        <taxon>Actinomycetota</taxon>
        <taxon>Actinomycetes</taxon>
        <taxon>Kitasatosporales</taxon>
        <taxon>Streptomycetaceae</taxon>
        <taxon>Kitasatospora</taxon>
    </lineage>
</organism>
<protein>
    <submittedName>
        <fullName evidence="2">Winged helix-turn-helix domain-containing protein</fullName>
    </submittedName>
</protein>